<evidence type="ECO:0000313" key="4">
    <source>
        <dbReference type="Proteomes" id="UP001374579"/>
    </source>
</evidence>
<gene>
    <name evidence="3" type="ORF">V1264_003906</name>
</gene>
<dbReference type="Proteomes" id="UP001374579">
    <property type="component" value="Unassembled WGS sequence"/>
</dbReference>
<feature type="domain" description="Chitin-binding type-2" evidence="2">
    <location>
        <begin position="887"/>
        <end position="952"/>
    </location>
</feature>
<feature type="region of interest" description="Disordered" evidence="1">
    <location>
        <begin position="498"/>
        <end position="521"/>
    </location>
</feature>
<feature type="region of interest" description="Disordered" evidence="1">
    <location>
        <begin position="354"/>
        <end position="416"/>
    </location>
</feature>
<dbReference type="Pfam" id="PF01607">
    <property type="entry name" value="CBM_14"/>
    <property type="match status" value="1"/>
</dbReference>
<name>A0AAN9G7P7_9CAEN</name>
<feature type="region of interest" description="Disordered" evidence="1">
    <location>
        <begin position="1"/>
        <end position="29"/>
    </location>
</feature>
<proteinExistence type="predicted"/>
<dbReference type="GO" id="GO:0008061">
    <property type="term" value="F:chitin binding"/>
    <property type="evidence" value="ECO:0007669"/>
    <property type="project" value="InterPro"/>
</dbReference>
<feature type="domain" description="Chitin-binding type-2" evidence="2">
    <location>
        <begin position="980"/>
        <end position="1042"/>
    </location>
</feature>
<dbReference type="PROSITE" id="PS50940">
    <property type="entry name" value="CHIT_BIND_II"/>
    <property type="match status" value="3"/>
</dbReference>
<reference evidence="3 4" key="1">
    <citation type="submission" date="2024-02" db="EMBL/GenBank/DDBJ databases">
        <title>Chromosome-scale genome assembly of the rough periwinkle Littorina saxatilis.</title>
        <authorList>
            <person name="De Jode A."/>
            <person name="Faria R."/>
            <person name="Formenti G."/>
            <person name="Sims Y."/>
            <person name="Smith T.P."/>
            <person name="Tracey A."/>
            <person name="Wood J.M.D."/>
            <person name="Zagrodzka Z.B."/>
            <person name="Johannesson K."/>
            <person name="Butlin R.K."/>
            <person name="Leder E.H."/>
        </authorList>
    </citation>
    <scope>NUCLEOTIDE SEQUENCE [LARGE SCALE GENOMIC DNA]</scope>
    <source>
        <strain evidence="3">Snail1</strain>
        <tissue evidence="3">Muscle</tissue>
    </source>
</reference>
<feature type="compositionally biased region" description="Basic and acidic residues" evidence="1">
    <location>
        <begin position="354"/>
        <end position="364"/>
    </location>
</feature>
<dbReference type="InterPro" id="IPR036508">
    <property type="entry name" value="Chitin-bd_dom_sf"/>
</dbReference>
<evidence type="ECO:0000313" key="3">
    <source>
        <dbReference type="EMBL" id="KAK7096860.1"/>
    </source>
</evidence>
<dbReference type="InterPro" id="IPR002557">
    <property type="entry name" value="Chitin-bd_dom"/>
</dbReference>
<feature type="region of interest" description="Disordered" evidence="1">
    <location>
        <begin position="151"/>
        <end position="177"/>
    </location>
</feature>
<dbReference type="GO" id="GO:0005576">
    <property type="term" value="C:extracellular region"/>
    <property type="evidence" value="ECO:0007669"/>
    <property type="project" value="InterPro"/>
</dbReference>
<feature type="compositionally biased region" description="Basic and acidic residues" evidence="1">
    <location>
        <begin position="156"/>
        <end position="165"/>
    </location>
</feature>
<sequence length="1046" mass="113252">MATKGRLNLGFNSGTYDSSEGKNLPPQPPLSMSLNGITRHLVVANESTGSHPQEDVTSRVLVENKSTGSHSSTGTSAAFDVANGSTGSHSKTGASAALAVANGSTGYHSNTGASAALDVANVSTRSDSKSVVLSEADTEIASVENWSATCSSLGDSSKEGSDHTDSPNQNHVPKYGRHFDTTDVQHYTSVRAGNGVDELRIGLPVNSSEGPLEPSSPLTGHKPFSKDIYLPDHNQLLRLSPTIVQRNTHRQTSSDAFKNEPCDDEFSPTFVQRNTHRQTSSDAFKNEPCDDEFSPTFVQRNTHRQTSSDAFKNEPCDDEFSPTGARGCISDDIEHVNFMNVDNCGPVRHSVRRAATEHHARREPSSASPAQYWHSGTDPNWSMGNGHSGHVNDARREPSSASPAQYWHSGTDPNWSMGNGHSGHVNDARREPISASPAQYWHSGTDPNWSMGNGHSGHVNDARREPISASSAQYWHSGTDPNWSMGNGHYGHVNDARGDPISETPAQDRHSETDPNWSIGDGGNSHVNAARRDPISATPSQYRLSGTDPNWSIGNGHNGQVNSAFDETSITSWEQHVPGNQAHGLDEDQSFNREESTLKTKGLKVCLPIAAMIVGLGLLALIVTLSITPDKLFATKASVEMRVDDTFEEQMANTSSESSLYYGEKFCHNVKDAVKQDMTMQSCRVTGLRKGSIIVEFEASLLTTQSYTAQELEDLFRRSGTGNSQLTSFGLVQAFTNSITVLSLETREIPSEDSGNVTTPGEFSCSEKGEYYLPLPYTFPLYCGEYQLCTEGKSTASACEVGLEYGDNEGNIGSPCHQPSNFTYCGEKSLPENAGTTSTTSLTTSMEATTATTSVQSTSGLVTVGTSSPAMLCSNVDPRIMSNASSMYECPETGAVFVPRGDTYPNNCATYNWCLDGTVISVGDFHCAEGSSFILRERPCETDGDEDNFCEQMQRAEWCRKIGWTEADTSTASVPVAQIPTTCTGFTNDFIPVNDTYPDHCAKYQQCVHGKAFQKSCPHGLHFSHIGQPCVKSDDSENYCNKRKQS</sequence>
<comment type="caution">
    <text evidence="3">The sequence shown here is derived from an EMBL/GenBank/DDBJ whole genome shotgun (WGS) entry which is preliminary data.</text>
</comment>
<feature type="compositionally biased region" description="Basic and acidic residues" evidence="1">
    <location>
        <begin position="498"/>
        <end position="513"/>
    </location>
</feature>
<feature type="domain" description="Chitin-binding type-2" evidence="2">
    <location>
        <begin position="762"/>
        <end position="827"/>
    </location>
</feature>
<protein>
    <recommendedName>
        <fullName evidence="2">Chitin-binding type-2 domain-containing protein</fullName>
    </recommendedName>
</protein>
<keyword evidence="4" id="KW-1185">Reference proteome</keyword>
<organism evidence="3 4">
    <name type="scientific">Littorina saxatilis</name>
    <dbReference type="NCBI Taxonomy" id="31220"/>
    <lineage>
        <taxon>Eukaryota</taxon>
        <taxon>Metazoa</taxon>
        <taxon>Spiralia</taxon>
        <taxon>Lophotrochozoa</taxon>
        <taxon>Mollusca</taxon>
        <taxon>Gastropoda</taxon>
        <taxon>Caenogastropoda</taxon>
        <taxon>Littorinimorpha</taxon>
        <taxon>Littorinoidea</taxon>
        <taxon>Littorinidae</taxon>
        <taxon>Littorina</taxon>
    </lineage>
</organism>
<accession>A0AAN9G7P7</accession>
<dbReference type="AlphaFoldDB" id="A0AAN9G7P7"/>
<dbReference type="Gene3D" id="2.170.140.10">
    <property type="entry name" value="Chitin binding domain"/>
    <property type="match status" value="1"/>
</dbReference>
<evidence type="ECO:0000256" key="1">
    <source>
        <dbReference type="SAM" id="MobiDB-lite"/>
    </source>
</evidence>
<evidence type="ECO:0000259" key="2">
    <source>
        <dbReference type="PROSITE" id="PS50940"/>
    </source>
</evidence>
<dbReference type="SUPFAM" id="SSF57625">
    <property type="entry name" value="Invertebrate chitin-binding proteins"/>
    <property type="match status" value="1"/>
</dbReference>
<dbReference type="EMBL" id="JBAMIC010000013">
    <property type="protein sequence ID" value="KAK7096860.1"/>
    <property type="molecule type" value="Genomic_DNA"/>
</dbReference>